<feature type="chain" id="PRO_5040910340" evidence="10">
    <location>
        <begin position="20"/>
        <end position="1570"/>
    </location>
</feature>
<dbReference type="PROSITE" id="PS01187">
    <property type="entry name" value="EGF_CA"/>
    <property type="match status" value="2"/>
</dbReference>
<comment type="subcellular location">
    <subcellularLocation>
        <location evidence="1">Secreted</location>
    </subcellularLocation>
</comment>
<dbReference type="InterPro" id="IPR049883">
    <property type="entry name" value="NOTCH1_EGF-like"/>
</dbReference>
<dbReference type="Gene3D" id="2.60.40.10">
    <property type="entry name" value="Immunoglobulins"/>
    <property type="match status" value="5"/>
</dbReference>
<feature type="domain" description="Ig-like" evidence="12">
    <location>
        <begin position="106"/>
        <end position="183"/>
    </location>
</feature>
<evidence type="ECO:0000256" key="8">
    <source>
        <dbReference type="PROSITE-ProRule" id="PRU00076"/>
    </source>
</evidence>
<feature type="domain" description="EGF-like" evidence="11">
    <location>
        <begin position="1237"/>
        <end position="1273"/>
    </location>
</feature>
<dbReference type="InterPro" id="IPR001881">
    <property type="entry name" value="EGF-like_Ca-bd_dom"/>
</dbReference>
<feature type="domain" description="Ig-like" evidence="12">
    <location>
        <begin position="536"/>
        <end position="608"/>
    </location>
</feature>
<dbReference type="GO" id="GO:0005576">
    <property type="term" value="C:extracellular region"/>
    <property type="evidence" value="ECO:0007669"/>
    <property type="project" value="UniProtKB-SubCell"/>
</dbReference>
<dbReference type="PANTHER" id="PTHR24050:SF28">
    <property type="entry name" value="UROMODULIN-LIKE"/>
    <property type="match status" value="1"/>
</dbReference>
<evidence type="ECO:0000256" key="10">
    <source>
        <dbReference type="SAM" id="SignalP"/>
    </source>
</evidence>
<evidence type="ECO:0000256" key="3">
    <source>
        <dbReference type="ARBA" id="ARBA00022536"/>
    </source>
</evidence>
<dbReference type="SMART" id="SM00179">
    <property type="entry name" value="EGF_CA"/>
    <property type="match status" value="3"/>
</dbReference>
<feature type="domain" description="Ig-like" evidence="12">
    <location>
        <begin position="1016"/>
        <end position="1104"/>
    </location>
</feature>
<reference evidence="14" key="1">
    <citation type="submission" date="2025-08" db="UniProtKB">
        <authorList>
            <consortium name="RefSeq"/>
        </authorList>
    </citation>
    <scope>IDENTIFICATION</scope>
</reference>
<dbReference type="SUPFAM" id="SSF57184">
    <property type="entry name" value="Growth factor receptor domain"/>
    <property type="match status" value="2"/>
</dbReference>
<gene>
    <name evidence="14" type="primary">LOC106067472</name>
</gene>
<evidence type="ECO:0000256" key="4">
    <source>
        <dbReference type="ARBA" id="ARBA00022729"/>
    </source>
</evidence>
<keyword evidence="4 10" id="KW-0732">Signal</keyword>
<dbReference type="FunFam" id="2.10.25.10:FF:000038">
    <property type="entry name" value="Fibrillin 2"/>
    <property type="match status" value="1"/>
</dbReference>
<evidence type="ECO:0000313" key="13">
    <source>
        <dbReference type="Proteomes" id="UP001165740"/>
    </source>
</evidence>
<comment type="caution">
    <text evidence="8">Lacks conserved residue(s) required for the propagation of feature annotation.</text>
</comment>
<evidence type="ECO:0000256" key="5">
    <source>
        <dbReference type="ARBA" id="ARBA00022737"/>
    </source>
</evidence>
<dbReference type="InterPro" id="IPR003598">
    <property type="entry name" value="Ig_sub2"/>
</dbReference>
<dbReference type="GO" id="GO:0030154">
    <property type="term" value="P:cell differentiation"/>
    <property type="evidence" value="ECO:0007669"/>
    <property type="project" value="UniProtKB-ARBA"/>
</dbReference>
<dbReference type="GeneID" id="106067472"/>
<evidence type="ECO:0000256" key="1">
    <source>
        <dbReference type="ARBA" id="ARBA00004613"/>
    </source>
</evidence>
<dbReference type="InterPro" id="IPR002049">
    <property type="entry name" value="LE_dom"/>
</dbReference>
<dbReference type="SUPFAM" id="SSF48726">
    <property type="entry name" value="Immunoglobulin"/>
    <property type="match status" value="5"/>
</dbReference>
<dbReference type="InterPro" id="IPR003599">
    <property type="entry name" value="Ig_sub"/>
</dbReference>
<keyword evidence="6" id="KW-1015">Disulfide bond</keyword>
<dbReference type="InterPro" id="IPR000742">
    <property type="entry name" value="EGF"/>
</dbReference>
<name>A0A9W2YA23_BIOGL</name>
<feature type="domain" description="Ig-like" evidence="12">
    <location>
        <begin position="933"/>
        <end position="1009"/>
    </location>
</feature>
<feature type="domain" description="Ig-like" evidence="12">
    <location>
        <begin position="731"/>
        <end position="803"/>
    </location>
</feature>
<keyword evidence="9" id="KW-0472">Membrane</keyword>
<dbReference type="InterPro" id="IPR052235">
    <property type="entry name" value="Nephronectin_domain"/>
</dbReference>
<accession>A0A9W2YA23</accession>
<sequence length="1570" mass="171800">MGLLWILYLVFFIVQNTESQQVTLQVSPSGQYFSSVQNISLICSYPGATNAGVFRFYVGSTLLAVQQAGIYSLIGGVSGNYMCTYSTAGSVISNSSATPINIVGPPTITSSNSLPALGGSLILTCTTDIQNPGLYIFFNYNTVLQSSSSSTYLKTGLLSSDAGAYKCRIQVGTFTSQDSNYVIVAFNAPTRPSLTTQAGYDSKYGSSIVLQCTITQATAYDLVWAQLFKNGVRVAQQAATSTTTTFSEVSLTRTGGSYTCSYSNFRGESPQSLPITITVNNLVLNAPTISATASAVARIFSTSVTCSTSFDTNQIFYCSLYLNKKQYAEDADCVFPIPHGITGSFNCTVSSLTSTSQFSPYNTITFFDEPTVLPVSTVPPIPNQFYALQCIQDINGPINWFKNYDDVTSIGTNNTLSVFIRSSEIKNLYKCVVTYYTFKISSAYYTVFSSLPVTPTLTMDRGDTFLRNKDVTKFTCSSTESGETFSLYRDGMRVFEKPGNGTVTFVTKIGKNGAFYTCTTTNAFGESMQSNSLYVPGLNQLYITASNLSQTIGQQLKLDCSMKNPPAGVTYTWNIYKVSGYSVLSNSQTLPLLSLADSDKGLYSCQININGQIIRADNYYLITFDRPPAPDILLITSSTSATAQVQCFIQSLFIDVQKTFKLYQNGNLTKNVPYEDVRSFNNGFNFWRYYTIDTSIQANQGNYSCTALNFNGESPQSKTVSVSYTTAFTVPVITTSVPNPSMGSSVILTCSVTNSSALDYQFTWQKDFKPIIANSRILALTSLGVEDDGYYVCNYQFQYQGVTNILTSDAFYISLRTPLQPSLLLDPAYLEFDRDTYDLGDGPMYYVFGQGEIVHVKCFSQVPHISVTDWKNKKLTSKYTYRLISNNILVDSSIGGDFAISNLAAGNYTYTCLAEGSGSQSNQSYPLFVRVAPRPILYQSIQSASSRTLQCIVQQASNGFDIIWKKNNIYLRERSTTLNMPNFSQADEGTYSCRQQAGPYYLATSEKLALAYGTKPATPDIVGDNLSERGSPGVISCVAPSTTAFKALFYKNNVNFYNTTDGYFDEGGQAVFNYTIPSISANDAGSYMCRIESSLGLSDLTTASDIIYVGQCSNNPCEQNCKENDLGTNFNCSCLPGFSLNNDGKTCGVCDSNHYGEGCAFTCACNVNNTAMCDSVTGNCQCSTGWEGPTCDSDINECNSNLDFCKNASNCINTIGSFMCSCPKGFINATSGKACEDIDECLTNPCKATEACLNTNGSYSCSCKPGYQGTSSGGDCIDIDECSSQSNPCAQTCHNVLGGYICSCSDGYMFDQNKKCVSVFRREFEIHYPSVSPSDNVLTLNSLEYNNTQGEIYNTINRQLQLLAKGYLDCSASNLRKGSLVATITVNMNKDAYTNLGGYLTKALTMMNMSELTINETRQPDAYIFVKSLRVQRDTPQCDLRALIDPCESNENCNVDDEGISYCQIQILSSASLLEGNIFDYLGLGIGVGVIAGIALTITIIVIFYNRKVKYYEKSTIESSIKKNDSQRSSKLISPDNSLNSQEDIYQPEPFFQRIIKRANLKVTDYRNDV</sequence>
<dbReference type="PROSITE" id="PS50026">
    <property type="entry name" value="EGF_3"/>
    <property type="match status" value="3"/>
</dbReference>
<dbReference type="SMART" id="SM00181">
    <property type="entry name" value="EGF"/>
    <property type="match status" value="5"/>
</dbReference>
<keyword evidence="9" id="KW-1133">Transmembrane helix</keyword>
<dbReference type="PANTHER" id="PTHR24050">
    <property type="entry name" value="PA14 DOMAIN-CONTAINING PROTEIN"/>
    <property type="match status" value="1"/>
</dbReference>
<dbReference type="RefSeq" id="XP_055859704.1">
    <property type="nucleotide sequence ID" value="XM_056003729.1"/>
</dbReference>
<keyword evidence="7" id="KW-0325">Glycoprotein</keyword>
<dbReference type="InterPro" id="IPR009030">
    <property type="entry name" value="Growth_fac_rcpt_cys_sf"/>
</dbReference>
<dbReference type="SMART" id="SM00409">
    <property type="entry name" value="IG"/>
    <property type="match status" value="8"/>
</dbReference>
<feature type="signal peptide" evidence="10">
    <location>
        <begin position="1"/>
        <end position="19"/>
    </location>
</feature>
<dbReference type="OMA" id="WSRNMST"/>
<protein>
    <submittedName>
        <fullName evidence="14">Uncharacterized protein LOC106067472 isoform X1</fullName>
    </submittedName>
</protein>
<proteinExistence type="predicted"/>
<dbReference type="InterPro" id="IPR018097">
    <property type="entry name" value="EGF_Ca-bd_CS"/>
</dbReference>
<keyword evidence="2" id="KW-0964">Secreted</keyword>
<dbReference type="InterPro" id="IPR007110">
    <property type="entry name" value="Ig-like_dom"/>
</dbReference>
<dbReference type="OrthoDB" id="6063823at2759"/>
<evidence type="ECO:0000256" key="6">
    <source>
        <dbReference type="ARBA" id="ARBA00023157"/>
    </source>
</evidence>
<keyword evidence="9" id="KW-0812">Transmembrane</keyword>
<evidence type="ECO:0000313" key="14">
    <source>
        <dbReference type="RefSeq" id="XP_055859704.1"/>
    </source>
</evidence>
<dbReference type="Pfam" id="PF07645">
    <property type="entry name" value="EGF_CA"/>
    <property type="match status" value="3"/>
</dbReference>
<feature type="domain" description="EGF-like" evidence="11">
    <location>
        <begin position="1194"/>
        <end position="1236"/>
    </location>
</feature>
<organism evidence="13 14">
    <name type="scientific">Biomphalaria glabrata</name>
    <name type="common">Bloodfluke planorb</name>
    <name type="synonym">Freshwater snail</name>
    <dbReference type="NCBI Taxonomy" id="6526"/>
    <lineage>
        <taxon>Eukaryota</taxon>
        <taxon>Metazoa</taxon>
        <taxon>Spiralia</taxon>
        <taxon>Lophotrochozoa</taxon>
        <taxon>Mollusca</taxon>
        <taxon>Gastropoda</taxon>
        <taxon>Heterobranchia</taxon>
        <taxon>Euthyneura</taxon>
        <taxon>Panpulmonata</taxon>
        <taxon>Hygrophila</taxon>
        <taxon>Lymnaeoidea</taxon>
        <taxon>Planorbidae</taxon>
        <taxon>Biomphalaria</taxon>
    </lineage>
</organism>
<dbReference type="Gene3D" id="2.10.25.10">
    <property type="entry name" value="Laminin"/>
    <property type="match status" value="4"/>
</dbReference>
<feature type="domain" description="Ig-like" evidence="12">
    <location>
        <begin position="630"/>
        <end position="721"/>
    </location>
</feature>
<keyword evidence="5" id="KW-0677">Repeat</keyword>
<dbReference type="FunFam" id="2.10.25.10:FF:000014">
    <property type="entry name" value="Latent-transforming growth factor beta-binding protein 3"/>
    <property type="match status" value="1"/>
</dbReference>
<dbReference type="SMART" id="SM00408">
    <property type="entry name" value="IGc2"/>
    <property type="match status" value="4"/>
</dbReference>
<dbReference type="CDD" id="cd00054">
    <property type="entry name" value="EGF_CA"/>
    <property type="match status" value="3"/>
</dbReference>
<evidence type="ECO:0000256" key="2">
    <source>
        <dbReference type="ARBA" id="ARBA00022525"/>
    </source>
</evidence>
<feature type="domain" description="EGF-like" evidence="11">
    <location>
        <begin position="1278"/>
        <end position="1317"/>
    </location>
</feature>
<keyword evidence="13" id="KW-1185">Reference proteome</keyword>
<dbReference type="Pfam" id="PF13895">
    <property type="entry name" value="Ig_2"/>
    <property type="match status" value="2"/>
</dbReference>
<dbReference type="GO" id="GO:0005509">
    <property type="term" value="F:calcium ion binding"/>
    <property type="evidence" value="ECO:0007669"/>
    <property type="project" value="InterPro"/>
</dbReference>
<evidence type="ECO:0000256" key="7">
    <source>
        <dbReference type="ARBA" id="ARBA00023180"/>
    </source>
</evidence>
<feature type="domain" description="Ig-like" evidence="12">
    <location>
        <begin position="192"/>
        <end position="278"/>
    </location>
</feature>
<dbReference type="PROSITE" id="PS00010">
    <property type="entry name" value="ASX_HYDROXYL"/>
    <property type="match status" value="3"/>
</dbReference>
<dbReference type="PROSITE" id="PS01186">
    <property type="entry name" value="EGF_2"/>
    <property type="match status" value="3"/>
</dbReference>
<dbReference type="InterPro" id="IPR000152">
    <property type="entry name" value="EGF-type_Asp/Asn_hydroxyl_site"/>
</dbReference>
<feature type="transmembrane region" description="Helical" evidence="9">
    <location>
        <begin position="1481"/>
        <end position="1505"/>
    </location>
</feature>
<dbReference type="InterPro" id="IPR013783">
    <property type="entry name" value="Ig-like_fold"/>
</dbReference>
<dbReference type="PROSITE" id="PS50835">
    <property type="entry name" value="IG_LIKE"/>
    <property type="match status" value="7"/>
</dbReference>
<keyword evidence="3 8" id="KW-0245">EGF-like domain</keyword>
<dbReference type="Proteomes" id="UP001165740">
    <property type="component" value="Chromosome 11"/>
</dbReference>
<evidence type="ECO:0000259" key="12">
    <source>
        <dbReference type="PROSITE" id="PS50835"/>
    </source>
</evidence>
<dbReference type="CDD" id="cd00055">
    <property type="entry name" value="EGF_Lam"/>
    <property type="match status" value="1"/>
</dbReference>
<dbReference type="InterPro" id="IPR036179">
    <property type="entry name" value="Ig-like_dom_sf"/>
</dbReference>
<evidence type="ECO:0000256" key="9">
    <source>
        <dbReference type="SAM" id="Phobius"/>
    </source>
</evidence>
<evidence type="ECO:0000259" key="11">
    <source>
        <dbReference type="PROSITE" id="PS50026"/>
    </source>
</evidence>